<feature type="transmembrane region" description="Helical" evidence="7">
    <location>
        <begin position="383"/>
        <end position="402"/>
    </location>
</feature>
<dbReference type="OrthoDB" id="9809918at2"/>
<feature type="transmembrane region" description="Helical" evidence="7">
    <location>
        <begin position="232"/>
        <end position="251"/>
    </location>
</feature>
<reference evidence="8 9" key="1">
    <citation type="submission" date="2018-10" db="EMBL/GenBank/DDBJ databases">
        <title>Rhizobium etli, R. leguminosarum and a new Rhizobium genospecies from Phaseolus dumosus.</title>
        <authorList>
            <person name="Ramirez-Puebla S.T."/>
            <person name="Rogel-Hernandez M.A."/>
            <person name="Guerrero G."/>
            <person name="Ormeno-Orrillo E."/>
            <person name="Martinez-Romero J.C."/>
            <person name="Negrete-Yankelevich S."/>
            <person name="Martinez-Romero E."/>
        </authorList>
    </citation>
    <scope>NUCLEOTIDE SEQUENCE [LARGE SCALE GENOMIC DNA]</scope>
    <source>
        <strain evidence="8 9">CCGE525</strain>
        <plasmid evidence="9">prccge525b</plasmid>
    </source>
</reference>
<dbReference type="InterPro" id="IPR010290">
    <property type="entry name" value="TM_effector"/>
</dbReference>
<keyword evidence="3" id="KW-1003">Cell membrane</keyword>
<keyword evidence="8" id="KW-0614">Plasmid</keyword>
<protein>
    <submittedName>
        <fullName evidence="8">MFS transporter</fullName>
    </submittedName>
</protein>
<sequence length="434" mass="45220">MAGVAADATLLSTFAPLKNPTFRSIWLAMQVSSLGSLMEAVATSWLMATVSPSDLMVALVQASSTLPTFILSVFAGAIADNFSRGRVMFSGRCLMILASAMLTALVALAFVDPWLILSCSFLLGCGAALNGPAWEASIGDIVDRRDLPAAITLTSVGFHTVRTVGPALGGIVIASLGAMTAFSLTTLCYLLPLCALRRCNWKARSSTLPRESMIAAINAGVRFTATSSELKVAIARGTLFGLASISILALLPLIVRDQFAGGAIAYGILMGGFGTGAVLGGISNSVFRRKLPQERLIALACAACATCSISLALIPELALAAVALALGGAGWVIAWSSLTVSVQLASPRWIAGRTISIYFALTHGGIAAGSWVWGVIAQNFSPALSLEASAGALLLIATGCLLRVRRPRESELGSLNGLNAVAKRWHQREEPNEQ</sequence>
<organism evidence="8 9">
    <name type="scientific">Rhizobium jaguaris</name>
    <dbReference type="NCBI Taxonomy" id="1312183"/>
    <lineage>
        <taxon>Bacteria</taxon>
        <taxon>Pseudomonadati</taxon>
        <taxon>Pseudomonadota</taxon>
        <taxon>Alphaproteobacteria</taxon>
        <taxon>Hyphomicrobiales</taxon>
        <taxon>Rhizobiaceae</taxon>
        <taxon>Rhizobium/Agrobacterium group</taxon>
        <taxon>Rhizobium</taxon>
    </lineage>
</organism>
<evidence type="ECO:0000256" key="3">
    <source>
        <dbReference type="ARBA" id="ARBA00022475"/>
    </source>
</evidence>
<dbReference type="Pfam" id="PF05977">
    <property type="entry name" value="MFS_3"/>
    <property type="match status" value="1"/>
</dbReference>
<proteinExistence type="predicted"/>
<geneLocation type="plasmid" evidence="9">
    <name>prccge525b</name>
</geneLocation>
<evidence type="ECO:0000313" key="9">
    <source>
        <dbReference type="Proteomes" id="UP000282195"/>
    </source>
</evidence>
<keyword evidence="9" id="KW-1185">Reference proteome</keyword>
<feature type="transmembrane region" description="Helical" evidence="7">
    <location>
        <begin position="296"/>
        <end position="314"/>
    </location>
</feature>
<dbReference type="PANTHER" id="PTHR23513:SF11">
    <property type="entry name" value="STAPHYLOFERRIN A TRANSPORTER"/>
    <property type="match status" value="1"/>
</dbReference>
<feature type="transmembrane region" description="Helical" evidence="7">
    <location>
        <begin position="357"/>
        <end position="377"/>
    </location>
</feature>
<dbReference type="InterPro" id="IPR036259">
    <property type="entry name" value="MFS_trans_sf"/>
</dbReference>
<feature type="transmembrane region" description="Helical" evidence="7">
    <location>
        <begin position="91"/>
        <end position="111"/>
    </location>
</feature>
<evidence type="ECO:0000313" key="8">
    <source>
        <dbReference type="EMBL" id="AYG64309.1"/>
    </source>
</evidence>
<dbReference type="SUPFAM" id="SSF103473">
    <property type="entry name" value="MFS general substrate transporter"/>
    <property type="match status" value="1"/>
</dbReference>
<dbReference type="Proteomes" id="UP000282195">
    <property type="component" value="Plasmid pRCCGE525b"/>
</dbReference>
<evidence type="ECO:0000256" key="4">
    <source>
        <dbReference type="ARBA" id="ARBA00022692"/>
    </source>
</evidence>
<comment type="subcellular location">
    <subcellularLocation>
        <location evidence="1">Cell membrane</location>
        <topology evidence="1">Multi-pass membrane protein</topology>
    </subcellularLocation>
</comment>
<evidence type="ECO:0000256" key="1">
    <source>
        <dbReference type="ARBA" id="ARBA00004651"/>
    </source>
</evidence>
<keyword evidence="4 7" id="KW-0812">Transmembrane</keyword>
<evidence type="ECO:0000256" key="6">
    <source>
        <dbReference type="ARBA" id="ARBA00023136"/>
    </source>
</evidence>
<keyword evidence="2" id="KW-0813">Transport</keyword>
<dbReference type="CDD" id="cd06173">
    <property type="entry name" value="MFS_MefA_like"/>
    <property type="match status" value="1"/>
</dbReference>
<dbReference type="Gene3D" id="1.20.1250.20">
    <property type="entry name" value="MFS general substrate transporter like domains"/>
    <property type="match status" value="1"/>
</dbReference>
<name>A0A387G074_9HYPH</name>
<gene>
    <name evidence="8" type="ORF">CCGE525_36075</name>
</gene>
<evidence type="ECO:0000256" key="2">
    <source>
        <dbReference type="ARBA" id="ARBA00022448"/>
    </source>
</evidence>
<dbReference type="GO" id="GO:0005886">
    <property type="term" value="C:plasma membrane"/>
    <property type="evidence" value="ECO:0007669"/>
    <property type="project" value="UniProtKB-SubCell"/>
</dbReference>
<dbReference type="PANTHER" id="PTHR23513">
    <property type="entry name" value="INTEGRAL MEMBRANE EFFLUX PROTEIN-RELATED"/>
    <property type="match status" value="1"/>
</dbReference>
<keyword evidence="5 7" id="KW-1133">Transmembrane helix</keyword>
<feature type="transmembrane region" description="Helical" evidence="7">
    <location>
        <begin position="263"/>
        <end position="284"/>
    </location>
</feature>
<accession>A0A387G074</accession>
<dbReference type="AlphaFoldDB" id="A0A387G074"/>
<dbReference type="EMBL" id="CP032696">
    <property type="protein sequence ID" value="AYG64309.1"/>
    <property type="molecule type" value="Genomic_DNA"/>
</dbReference>
<keyword evidence="6 7" id="KW-0472">Membrane</keyword>
<dbReference type="KEGG" id="rjg:CCGE525_36075"/>
<evidence type="ECO:0000256" key="7">
    <source>
        <dbReference type="SAM" id="Phobius"/>
    </source>
</evidence>
<feature type="transmembrane region" description="Helical" evidence="7">
    <location>
        <begin position="58"/>
        <end position="79"/>
    </location>
</feature>
<feature type="transmembrane region" description="Helical" evidence="7">
    <location>
        <begin position="171"/>
        <end position="196"/>
    </location>
</feature>
<evidence type="ECO:0000256" key="5">
    <source>
        <dbReference type="ARBA" id="ARBA00022989"/>
    </source>
</evidence>
<feature type="transmembrane region" description="Helical" evidence="7">
    <location>
        <begin position="320"/>
        <end position="345"/>
    </location>
</feature>